<reference evidence="1 3" key="1">
    <citation type="journal article" date="2020" name="Stud. Mycol.">
        <title>101 Dothideomycetes genomes: a test case for predicting lifestyles and emergence of pathogens.</title>
        <authorList>
            <person name="Haridas S."/>
            <person name="Albert R."/>
            <person name="Binder M."/>
            <person name="Bloem J."/>
            <person name="Labutti K."/>
            <person name="Salamov A."/>
            <person name="Andreopoulos B."/>
            <person name="Baker S."/>
            <person name="Barry K."/>
            <person name="Bills G."/>
            <person name="Bluhm B."/>
            <person name="Cannon C."/>
            <person name="Castanera R."/>
            <person name="Culley D."/>
            <person name="Daum C."/>
            <person name="Ezra D."/>
            <person name="Gonzalez J."/>
            <person name="Henrissat B."/>
            <person name="Kuo A."/>
            <person name="Liang C."/>
            <person name="Lipzen A."/>
            <person name="Lutzoni F."/>
            <person name="Magnuson J."/>
            <person name="Mondo S."/>
            <person name="Nolan M."/>
            <person name="Ohm R."/>
            <person name="Pangilinan J."/>
            <person name="Park H.-J."/>
            <person name="Ramirez L."/>
            <person name="Alfaro M."/>
            <person name="Sun H."/>
            <person name="Tritt A."/>
            <person name="Yoshinaga Y."/>
            <person name="Zwiers L.-H."/>
            <person name="Turgeon B."/>
            <person name="Goodwin S."/>
            <person name="Spatafora J."/>
            <person name="Crous P."/>
            <person name="Grigoriev I."/>
        </authorList>
    </citation>
    <scope>NUCLEOTIDE SEQUENCE</scope>
    <source>
        <strain evidence="1 3">CBS 304.34</strain>
    </source>
</reference>
<evidence type="ECO:0000313" key="1">
    <source>
        <dbReference type="EMBL" id="KAF2802099.1"/>
    </source>
</evidence>
<dbReference type="RefSeq" id="XP_033569063.1">
    <property type="nucleotide sequence ID" value="XM_033716275.1"/>
</dbReference>
<feature type="non-terminal residue" evidence="1">
    <location>
        <position position="149"/>
    </location>
</feature>
<reference evidence="3" key="2">
    <citation type="submission" date="2020-04" db="EMBL/GenBank/DDBJ databases">
        <authorList>
            <consortium name="NCBI Genome Project"/>
        </authorList>
    </citation>
    <scope>NUCLEOTIDE SEQUENCE</scope>
    <source>
        <strain evidence="3">CBS 304.34</strain>
    </source>
</reference>
<keyword evidence="2" id="KW-1185">Reference proteome</keyword>
<name>A0A6A6Y0C0_9PEZI</name>
<dbReference type="GeneID" id="54457168"/>
<evidence type="ECO:0008006" key="4">
    <source>
        <dbReference type="Google" id="ProtNLM"/>
    </source>
</evidence>
<evidence type="ECO:0000313" key="2">
    <source>
        <dbReference type="Proteomes" id="UP000504636"/>
    </source>
</evidence>
<protein>
    <recommendedName>
        <fullName evidence="4">F-box domain-containing protein</fullName>
    </recommendedName>
</protein>
<reference evidence="3" key="3">
    <citation type="submission" date="2025-04" db="UniProtKB">
        <authorList>
            <consortium name="RefSeq"/>
        </authorList>
    </citation>
    <scope>IDENTIFICATION</scope>
    <source>
        <strain evidence="3">CBS 304.34</strain>
    </source>
</reference>
<sequence>MVSKQKPFNLQGLPGDILDVIAHDYLDSLDFFNLRLACRDLHKNTSKAFGRRYFKHVKFMLSPDSLQALEDISKNEELSQFIRHVGIGTERIHSNILSLWEVQYCAEWAQRYGEEYNRQLRRQEHIEQDGADVQILTKVLKSLPNLQSV</sequence>
<gene>
    <name evidence="1 3" type="ORF">BDZ99DRAFT_402245</name>
</gene>
<evidence type="ECO:0000313" key="3">
    <source>
        <dbReference type="RefSeq" id="XP_033569063.1"/>
    </source>
</evidence>
<dbReference type="Proteomes" id="UP000504636">
    <property type="component" value="Unplaced"/>
</dbReference>
<accession>A0A6A6Y0C0</accession>
<dbReference type="AlphaFoldDB" id="A0A6A6Y0C0"/>
<dbReference type="EMBL" id="MU003725">
    <property type="protein sequence ID" value="KAF2802099.1"/>
    <property type="molecule type" value="Genomic_DNA"/>
</dbReference>
<dbReference type="OrthoDB" id="5279008at2759"/>
<proteinExistence type="predicted"/>
<organism evidence="1">
    <name type="scientific">Mytilinidion resinicola</name>
    <dbReference type="NCBI Taxonomy" id="574789"/>
    <lineage>
        <taxon>Eukaryota</taxon>
        <taxon>Fungi</taxon>
        <taxon>Dikarya</taxon>
        <taxon>Ascomycota</taxon>
        <taxon>Pezizomycotina</taxon>
        <taxon>Dothideomycetes</taxon>
        <taxon>Pleosporomycetidae</taxon>
        <taxon>Mytilinidiales</taxon>
        <taxon>Mytilinidiaceae</taxon>
        <taxon>Mytilinidion</taxon>
    </lineage>
</organism>